<sequence>MCELCEVCLAKDSQYVCPECGCKYCSVRCYKNHSNGSCETRFAQKSESERARFEQSREVSEEEKAKLGETVAQFWQGLDEDYQDGVDEATEALEQAALLLEEDRYEQALDALTPEQRARFEELVRTGKLAVEEWQPWWEFPAGDDEWSSRLSSQATISGARKASPLVVFSAVEVTSIFCHMARLYNGDWKDSETLAEIVNKSPVLSCDERYKDLPSTARSCFQQTGSLTSLRDAAKVFEQRQCALRVFRELADALAKERKNKRTRLVAKKVEFFGTWVEGKSSLELTLLAQNINGEAEELQLVTGATNRKVDVHVP</sequence>
<comment type="caution">
    <text evidence="3">The sequence shown here is derived from an EMBL/GenBank/DDBJ whole genome shotgun (WGS) entry which is preliminary data.</text>
</comment>
<protein>
    <recommendedName>
        <fullName evidence="2">HIT-type domain-containing protein</fullName>
    </recommendedName>
</protein>
<keyword evidence="1" id="KW-0863">Zinc-finger</keyword>
<dbReference type="Pfam" id="PF04438">
    <property type="entry name" value="zf-HIT"/>
    <property type="match status" value="1"/>
</dbReference>
<dbReference type="InterPro" id="IPR007529">
    <property type="entry name" value="Znf_HIT"/>
</dbReference>
<keyword evidence="1" id="KW-0862">Zinc</keyword>
<evidence type="ECO:0000313" key="3">
    <source>
        <dbReference type="EMBL" id="KAJ8905946.1"/>
    </source>
</evidence>
<gene>
    <name evidence="3" type="ORF">NDN08_002447</name>
</gene>
<organism evidence="3 4">
    <name type="scientific">Rhodosorus marinus</name>
    <dbReference type="NCBI Taxonomy" id="101924"/>
    <lineage>
        <taxon>Eukaryota</taxon>
        <taxon>Rhodophyta</taxon>
        <taxon>Stylonematophyceae</taxon>
        <taxon>Stylonematales</taxon>
        <taxon>Stylonemataceae</taxon>
        <taxon>Rhodosorus</taxon>
    </lineage>
</organism>
<keyword evidence="4" id="KW-1185">Reference proteome</keyword>
<dbReference type="Gene3D" id="3.30.60.190">
    <property type="match status" value="1"/>
</dbReference>
<evidence type="ECO:0000259" key="2">
    <source>
        <dbReference type="PROSITE" id="PS51083"/>
    </source>
</evidence>
<feature type="domain" description="HIT-type" evidence="2">
    <location>
        <begin position="5"/>
        <end position="38"/>
    </location>
</feature>
<dbReference type="PROSITE" id="PS51083">
    <property type="entry name" value="ZF_HIT"/>
    <property type="match status" value="1"/>
</dbReference>
<evidence type="ECO:0000313" key="4">
    <source>
        <dbReference type="Proteomes" id="UP001157974"/>
    </source>
</evidence>
<evidence type="ECO:0000256" key="1">
    <source>
        <dbReference type="PROSITE-ProRule" id="PRU00453"/>
    </source>
</evidence>
<dbReference type="AlphaFoldDB" id="A0AAV8UTR2"/>
<accession>A0AAV8UTR2</accession>
<dbReference type="CDD" id="cd23024">
    <property type="entry name" value="zf-HIT_ZNHIT2-3"/>
    <property type="match status" value="1"/>
</dbReference>
<name>A0AAV8UTR2_9RHOD</name>
<keyword evidence="1" id="KW-0479">Metal-binding</keyword>
<dbReference type="PANTHER" id="PTHR15555">
    <property type="entry name" value="ZINC FINGER HIT DOMAIN CONTAINING PROTEIN 2 PROTEIN FON -RELATED"/>
    <property type="match status" value="1"/>
</dbReference>
<dbReference type="SUPFAM" id="SSF144232">
    <property type="entry name" value="HIT/MYND zinc finger-like"/>
    <property type="match status" value="1"/>
</dbReference>
<dbReference type="EMBL" id="JAMWBK010000004">
    <property type="protein sequence ID" value="KAJ8905946.1"/>
    <property type="molecule type" value="Genomic_DNA"/>
</dbReference>
<dbReference type="InterPro" id="IPR039646">
    <property type="entry name" value="ZNHIT2"/>
</dbReference>
<reference evidence="3 4" key="1">
    <citation type="journal article" date="2023" name="Nat. Commun.">
        <title>Origin of minicircular mitochondrial genomes in red algae.</title>
        <authorList>
            <person name="Lee Y."/>
            <person name="Cho C.H."/>
            <person name="Lee Y.M."/>
            <person name="Park S.I."/>
            <person name="Yang J.H."/>
            <person name="West J.A."/>
            <person name="Bhattacharya D."/>
            <person name="Yoon H.S."/>
        </authorList>
    </citation>
    <scope>NUCLEOTIDE SEQUENCE [LARGE SCALE GENOMIC DNA]</scope>
    <source>
        <strain evidence="3 4">CCMP1338</strain>
        <tissue evidence="3">Whole cell</tissue>
    </source>
</reference>
<proteinExistence type="predicted"/>
<dbReference type="PANTHER" id="PTHR15555:SF0">
    <property type="entry name" value="ZINC FINGER HIT DOMAIN-CONTAINING PROTEIN 2"/>
    <property type="match status" value="1"/>
</dbReference>
<dbReference type="GO" id="GO:0008270">
    <property type="term" value="F:zinc ion binding"/>
    <property type="evidence" value="ECO:0007669"/>
    <property type="project" value="UniProtKB-UniRule"/>
</dbReference>
<dbReference type="Proteomes" id="UP001157974">
    <property type="component" value="Unassembled WGS sequence"/>
</dbReference>